<dbReference type="InterPro" id="IPR043502">
    <property type="entry name" value="DNA/RNA_pol_sf"/>
</dbReference>
<dbReference type="Pfam" id="PF00476">
    <property type="entry name" value="DNA_pol_A"/>
    <property type="match status" value="1"/>
</dbReference>
<dbReference type="Gene3D" id="3.30.420.10">
    <property type="entry name" value="Ribonuclease H-like superfamily/Ribonuclease H"/>
    <property type="match status" value="1"/>
</dbReference>
<gene>
    <name evidence="4" type="ORF">MM415A00666_0015</name>
    <name evidence="3" type="ORF">TM448A01515_0015</name>
</gene>
<dbReference type="InterPro" id="IPR001098">
    <property type="entry name" value="DNA-dir_DNA_pol_A_palm_dom"/>
</dbReference>
<evidence type="ECO:0000259" key="2">
    <source>
        <dbReference type="SMART" id="SM00482"/>
    </source>
</evidence>
<reference evidence="3" key="1">
    <citation type="submission" date="2020-03" db="EMBL/GenBank/DDBJ databases">
        <title>The deep terrestrial virosphere.</title>
        <authorList>
            <person name="Holmfeldt K."/>
            <person name="Nilsson E."/>
            <person name="Simone D."/>
            <person name="Lopez-Fernandez M."/>
            <person name="Wu X."/>
            <person name="de Brujin I."/>
            <person name="Lundin D."/>
            <person name="Andersson A."/>
            <person name="Bertilsson S."/>
            <person name="Dopson M."/>
        </authorList>
    </citation>
    <scope>NUCLEOTIDE SEQUENCE</scope>
    <source>
        <strain evidence="4">MM415A00666</strain>
        <strain evidence="3">TM448A01515</strain>
    </source>
</reference>
<accession>A0A6H1ZQK5</accession>
<dbReference type="Gene3D" id="1.20.1060.10">
    <property type="entry name" value="Taq DNA Polymerase, Chain T, domain 4"/>
    <property type="match status" value="1"/>
</dbReference>
<protein>
    <submittedName>
        <fullName evidence="3">Putative DNA polymerase</fullName>
    </submittedName>
</protein>
<dbReference type="SUPFAM" id="SSF53098">
    <property type="entry name" value="Ribonuclease H-like"/>
    <property type="match status" value="1"/>
</dbReference>
<keyword evidence="1" id="KW-0235">DNA replication</keyword>
<evidence type="ECO:0000256" key="1">
    <source>
        <dbReference type="ARBA" id="ARBA00022705"/>
    </source>
</evidence>
<dbReference type="InterPro" id="IPR002298">
    <property type="entry name" value="DNA_polymerase_A"/>
</dbReference>
<dbReference type="InterPro" id="IPR036397">
    <property type="entry name" value="RNaseH_sf"/>
</dbReference>
<evidence type="ECO:0000313" key="4">
    <source>
        <dbReference type="EMBL" id="QJA80733.1"/>
    </source>
</evidence>
<feature type="domain" description="DNA-directed DNA polymerase family A palm" evidence="2">
    <location>
        <begin position="332"/>
        <end position="533"/>
    </location>
</feature>
<dbReference type="Gene3D" id="1.10.150.20">
    <property type="entry name" value="5' to 3' exonuclease, C-terminal subdomain"/>
    <property type="match status" value="1"/>
</dbReference>
<dbReference type="GO" id="GO:0006261">
    <property type="term" value="P:DNA-templated DNA replication"/>
    <property type="evidence" value="ECO:0007669"/>
    <property type="project" value="InterPro"/>
</dbReference>
<dbReference type="GO" id="GO:0006302">
    <property type="term" value="P:double-strand break repair"/>
    <property type="evidence" value="ECO:0007669"/>
    <property type="project" value="TreeGrafter"/>
</dbReference>
<dbReference type="SUPFAM" id="SSF56672">
    <property type="entry name" value="DNA/RNA polymerases"/>
    <property type="match status" value="1"/>
</dbReference>
<dbReference type="InterPro" id="IPR002562">
    <property type="entry name" value="3'-5'_exonuclease_dom"/>
</dbReference>
<dbReference type="Gene3D" id="3.30.70.370">
    <property type="match status" value="1"/>
</dbReference>
<dbReference type="PRINTS" id="PR00868">
    <property type="entry name" value="DNAPOLI"/>
</dbReference>
<dbReference type="GO" id="GO:0003677">
    <property type="term" value="F:DNA binding"/>
    <property type="evidence" value="ECO:0007669"/>
    <property type="project" value="InterPro"/>
</dbReference>
<evidence type="ECO:0000313" key="3">
    <source>
        <dbReference type="EMBL" id="QJA49854.1"/>
    </source>
</evidence>
<sequence>MPNSVQAFGNLPSGGLSQILQELTSARLVAVDTETVSIEDKTMLGLAIAPSPDYAVWFGEDSPYLHIALSILRNPAVKKLLYNSKFDFDVLEPFGIDETNFEDPMILAYTLNLPQKLYNLGAHLGKQVPDKFFNFTIPPKGTMLDVWNSDPDFVLQKCCIDASLTYWCWEKLHSPSPAFYIPGSYAIDRDIVHCLRNMEHRGVRLNQPSVAEFYTELDEQVTYMRQLIQTKGCDPNSNQQVGIALAQKGWKLRYTKSRKQLKVDERSLQNIDDPLAQSVLIYREKAKLLSTYVKPLLGLERAYTHYNNTRVITGRLSSSDPINMQNIPNFFRVVFLADDGSVVWSFDANQIELRSLAYLAQDKAMMDAFASGHDIHKETMDRMGITGNLANPVEARRLAKVLNFATAYLGEEETIIENAKKEGIRITPPQATDFRRRYFETYTGIRDYVYSQREWIIKYGYVQTLFGRVRRLDPIRMANPHSREAVIREMFNMPVQGTAAEIIKKMMAKAKDYDLRIQVHDEMVYNNSCPPPSLFSGVAPFLTPVKLSMGESWGDLKKLETS</sequence>
<dbReference type="PANTHER" id="PTHR10133">
    <property type="entry name" value="DNA POLYMERASE I"/>
    <property type="match status" value="1"/>
</dbReference>
<organism evidence="3">
    <name type="scientific">viral metagenome</name>
    <dbReference type="NCBI Taxonomy" id="1070528"/>
    <lineage>
        <taxon>unclassified sequences</taxon>
        <taxon>metagenomes</taxon>
        <taxon>organismal metagenomes</taxon>
    </lineage>
</organism>
<dbReference type="GO" id="GO:0003887">
    <property type="term" value="F:DNA-directed DNA polymerase activity"/>
    <property type="evidence" value="ECO:0007669"/>
    <property type="project" value="InterPro"/>
</dbReference>
<dbReference type="EMBL" id="MT142433">
    <property type="protein sequence ID" value="QJA80733.1"/>
    <property type="molecule type" value="Genomic_DNA"/>
</dbReference>
<dbReference type="Pfam" id="PF01612">
    <property type="entry name" value="DNA_pol_A_exo1"/>
    <property type="match status" value="1"/>
</dbReference>
<dbReference type="EMBL" id="MT144158">
    <property type="protein sequence ID" value="QJA49854.1"/>
    <property type="molecule type" value="Genomic_DNA"/>
</dbReference>
<dbReference type="AlphaFoldDB" id="A0A6H1ZQK5"/>
<dbReference type="GO" id="GO:0008408">
    <property type="term" value="F:3'-5' exonuclease activity"/>
    <property type="evidence" value="ECO:0007669"/>
    <property type="project" value="InterPro"/>
</dbReference>
<dbReference type="InterPro" id="IPR012337">
    <property type="entry name" value="RNaseH-like_sf"/>
</dbReference>
<dbReference type="PANTHER" id="PTHR10133:SF27">
    <property type="entry name" value="DNA POLYMERASE NU"/>
    <property type="match status" value="1"/>
</dbReference>
<dbReference type="SMART" id="SM00482">
    <property type="entry name" value="POLAc"/>
    <property type="match status" value="1"/>
</dbReference>
<name>A0A6H1ZQK5_9ZZZZ</name>
<proteinExistence type="predicted"/>